<organism evidence="2 3">
    <name type="scientific">Lojkania enalia</name>
    <dbReference type="NCBI Taxonomy" id="147567"/>
    <lineage>
        <taxon>Eukaryota</taxon>
        <taxon>Fungi</taxon>
        <taxon>Dikarya</taxon>
        <taxon>Ascomycota</taxon>
        <taxon>Pezizomycotina</taxon>
        <taxon>Dothideomycetes</taxon>
        <taxon>Pleosporomycetidae</taxon>
        <taxon>Pleosporales</taxon>
        <taxon>Pleosporales incertae sedis</taxon>
        <taxon>Lojkania</taxon>
    </lineage>
</organism>
<dbReference type="Proteomes" id="UP000800093">
    <property type="component" value="Unassembled WGS sequence"/>
</dbReference>
<dbReference type="EMBL" id="ML986644">
    <property type="protein sequence ID" value="KAF2262160.1"/>
    <property type="molecule type" value="Genomic_DNA"/>
</dbReference>
<sequence length="63" mass="6852">MRLNLASENMPHQTPTASATFHSNPPKQRFPIIGYPEGELNDCSPICPAPSVSPSSSCRKLIE</sequence>
<dbReference type="AlphaFoldDB" id="A0A9P4K5Y7"/>
<keyword evidence="3" id="KW-1185">Reference proteome</keyword>
<evidence type="ECO:0000313" key="3">
    <source>
        <dbReference type="Proteomes" id="UP000800093"/>
    </source>
</evidence>
<feature type="compositionally biased region" description="Polar residues" evidence="1">
    <location>
        <begin position="1"/>
        <end position="26"/>
    </location>
</feature>
<reference evidence="3" key="1">
    <citation type="journal article" date="2020" name="Stud. Mycol.">
        <title>101 Dothideomycetes genomes: A test case for predicting lifestyles and emergence of pathogens.</title>
        <authorList>
            <person name="Haridas S."/>
            <person name="Albert R."/>
            <person name="Binder M."/>
            <person name="Bloem J."/>
            <person name="LaButti K."/>
            <person name="Salamov A."/>
            <person name="Andreopoulos B."/>
            <person name="Baker S."/>
            <person name="Barry K."/>
            <person name="Bills G."/>
            <person name="Bluhm B."/>
            <person name="Cannon C."/>
            <person name="Castanera R."/>
            <person name="Culley D."/>
            <person name="Daum C."/>
            <person name="Ezra D."/>
            <person name="Gonzalez J."/>
            <person name="Henrissat B."/>
            <person name="Kuo A."/>
            <person name="Liang C."/>
            <person name="Lipzen A."/>
            <person name="Lutzoni F."/>
            <person name="Magnuson J."/>
            <person name="Mondo S."/>
            <person name="Nolan M."/>
            <person name="Ohm R."/>
            <person name="Pangilinan J."/>
            <person name="Park H.-J."/>
            <person name="Ramirez L."/>
            <person name="Alfaro M."/>
            <person name="Sun H."/>
            <person name="Tritt A."/>
            <person name="Yoshinaga Y."/>
            <person name="Zwiers L.-H."/>
            <person name="Turgeon B."/>
            <person name="Goodwin S."/>
            <person name="Spatafora J."/>
            <person name="Crous P."/>
            <person name="Grigoriev I."/>
        </authorList>
    </citation>
    <scope>NUCLEOTIDE SEQUENCE [LARGE SCALE GENOMIC DNA]</scope>
    <source>
        <strain evidence="3">CBS 304.66</strain>
    </source>
</reference>
<comment type="caution">
    <text evidence="2">The sequence shown here is derived from an EMBL/GenBank/DDBJ whole genome shotgun (WGS) entry which is preliminary data.</text>
</comment>
<proteinExistence type="predicted"/>
<name>A0A9P4K5Y7_9PLEO</name>
<evidence type="ECO:0000313" key="2">
    <source>
        <dbReference type="EMBL" id="KAF2262160.1"/>
    </source>
</evidence>
<protein>
    <submittedName>
        <fullName evidence="2">Uncharacterized protein</fullName>
    </submittedName>
</protein>
<evidence type="ECO:0000256" key="1">
    <source>
        <dbReference type="SAM" id="MobiDB-lite"/>
    </source>
</evidence>
<gene>
    <name evidence="2" type="ORF">CC78DRAFT_535045</name>
</gene>
<accession>A0A9P4K5Y7</accession>
<feature type="region of interest" description="Disordered" evidence="1">
    <location>
        <begin position="1"/>
        <end position="34"/>
    </location>
</feature>